<dbReference type="InterPro" id="IPR018146">
    <property type="entry name" value="Glyoxalase_1_CS"/>
</dbReference>
<protein>
    <submittedName>
        <fullName evidence="3">Metallothiol transferase FosB 2</fullName>
        <ecNumber evidence="3">2.5.1.-</ecNumber>
    </submittedName>
</protein>
<proteinExistence type="predicted"/>
<dbReference type="PROSITE" id="PS00934">
    <property type="entry name" value="GLYOXALASE_I_1"/>
    <property type="match status" value="1"/>
</dbReference>
<dbReference type="OrthoDB" id="9800322at2"/>
<name>A0A517MFV3_9BACT</name>
<evidence type="ECO:0000259" key="2">
    <source>
        <dbReference type="PROSITE" id="PS51819"/>
    </source>
</evidence>
<evidence type="ECO:0000256" key="1">
    <source>
        <dbReference type="ARBA" id="ARBA00022723"/>
    </source>
</evidence>
<keyword evidence="3" id="KW-0808">Transferase</keyword>
<dbReference type="PANTHER" id="PTHR21366:SF22">
    <property type="entry name" value="VOC DOMAIN-CONTAINING PROTEIN"/>
    <property type="match status" value="1"/>
</dbReference>
<dbReference type="Gene3D" id="3.10.180.10">
    <property type="entry name" value="2,3-Dihydroxybiphenyl 1,2-Dioxygenase, domain 1"/>
    <property type="match status" value="1"/>
</dbReference>
<dbReference type="Pfam" id="PF00903">
    <property type="entry name" value="Glyoxalase"/>
    <property type="match status" value="1"/>
</dbReference>
<dbReference type="GO" id="GO:0046872">
    <property type="term" value="F:metal ion binding"/>
    <property type="evidence" value="ECO:0007669"/>
    <property type="project" value="UniProtKB-KW"/>
</dbReference>
<dbReference type="PANTHER" id="PTHR21366">
    <property type="entry name" value="GLYOXALASE FAMILY PROTEIN"/>
    <property type="match status" value="1"/>
</dbReference>
<dbReference type="KEGG" id="rml:FF011L_25320"/>
<evidence type="ECO:0000313" key="3">
    <source>
        <dbReference type="EMBL" id="QDS93759.1"/>
    </source>
</evidence>
<sequence>MRTINLNHVALHVTDVERSIAFYRDALGLEVLPRPAFDFPGAWFRVGTDQELHLIGDRELDVHSGHRGTHIAIQVEDLDAWDAHLSKELEKHGASRVPRKTRPDGAQQSFLIDPDGHWVELCELPKAK</sequence>
<dbReference type="PROSITE" id="PS51819">
    <property type="entry name" value="VOC"/>
    <property type="match status" value="1"/>
</dbReference>
<dbReference type="AlphaFoldDB" id="A0A517MFV3"/>
<keyword evidence="4" id="KW-1185">Reference proteome</keyword>
<dbReference type="SUPFAM" id="SSF54593">
    <property type="entry name" value="Glyoxalase/Bleomycin resistance protein/Dihydroxybiphenyl dioxygenase"/>
    <property type="match status" value="1"/>
</dbReference>
<dbReference type="InterPro" id="IPR029068">
    <property type="entry name" value="Glyas_Bleomycin-R_OHBP_Dase"/>
</dbReference>
<dbReference type="GO" id="GO:0004462">
    <property type="term" value="F:lactoylglutathione lyase activity"/>
    <property type="evidence" value="ECO:0007669"/>
    <property type="project" value="InterPro"/>
</dbReference>
<dbReference type="EC" id="2.5.1.-" evidence="3"/>
<feature type="domain" description="VOC" evidence="2">
    <location>
        <begin position="5"/>
        <end position="124"/>
    </location>
</feature>
<accession>A0A517MFV3</accession>
<evidence type="ECO:0000313" key="4">
    <source>
        <dbReference type="Proteomes" id="UP000320672"/>
    </source>
</evidence>
<organism evidence="3 4">
    <name type="scientific">Roseimaritima multifibrata</name>
    <dbReference type="NCBI Taxonomy" id="1930274"/>
    <lineage>
        <taxon>Bacteria</taxon>
        <taxon>Pseudomonadati</taxon>
        <taxon>Planctomycetota</taxon>
        <taxon>Planctomycetia</taxon>
        <taxon>Pirellulales</taxon>
        <taxon>Pirellulaceae</taxon>
        <taxon>Roseimaritima</taxon>
    </lineage>
</organism>
<reference evidence="3 4" key="1">
    <citation type="submission" date="2019-02" db="EMBL/GenBank/DDBJ databases">
        <title>Deep-cultivation of Planctomycetes and their phenomic and genomic characterization uncovers novel biology.</title>
        <authorList>
            <person name="Wiegand S."/>
            <person name="Jogler M."/>
            <person name="Boedeker C."/>
            <person name="Pinto D."/>
            <person name="Vollmers J."/>
            <person name="Rivas-Marin E."/>
            <person name="Kohn T."/>
            <person name="Peeters S.H."/>
            <person name="Heuer A."/>
            <person name="Rast P."/>
            <person name="Oberbeckmann S."/>
            <person name="Bunk B."/>
            <person name="Jeske O."/>
            <person name="Meyerdierks A."/>
            <person name="Storesund J.E."/>
            <person name="Kallscheuer N."/>
            <person name="Luecker S."/>
            <person name="Lage O.M."/>
            <person name="Pohl T."/>
            <person name="Merkel B.J."/>
            <person name="Hornburger P."/>
            <person name="Mueller R.-W."/>
            <person name="Bruemmer F."/>
            <person name="Labrenz M."/>
            <person name="Spormann A.M."/>
            <person name="Op den Camp H."/>
            <person name="Overmann J."/>
            <person name="Amann R."/>
            <person name="Jetten M.S.M."/>
            <person name="Mascher T."/>
            <person name="Medema M.H."/>
            <person name="Devos D.P."/>
            <person name="Kaster A.-K."/>
            <person name="Ovreas L."/>
            <person name="Rohde M."/>
            <person name="Galperin M.Y."/>
            <person name="Jogler C."/>
        </authorList>
    </citation>
    <scope>NUCLEOTIDE SEQUENCE [LARGE SCALE GENOMIC DNA]</scope>
    <source>
        <strain evidence="3 4">FF011L</strain>
    </source>
</reference>
<dbReference type="RefSeq" id="WP_145351859.1">
    <property type="nucleotide sequence ID" value="NZ_CP036262.1"/>
</dbReference>
<dbReference type="Proteomes" id="UP000320672">
    <property type="component" value="Chromosome"/>
</dbReference>
<dbReference type="InterPro" id="IPR004360">
    <property type="entry name" value="Glyas_Fos-R_dOase_dom"/>
</dbReference>
<dbReference type="InterPro" id="IPR037523">
    <property type="entry name" value="VOC_core"/>
</dbReference>
<dbReference type="InterPro" id="IPR050383">
    <property type="entry name" value="GlyoxalaseI/FosfomycinResist"/>
</dbReference>
<keyword evidence="1" id="KW-0479">Metal-binding</keyword>
<dbReference type="EMBL" id="CP036262">
    <property type="protein sequence ID" value="QDS93759.1"/>
    <property type="molecule type" value="Genomic_DNA"/>
</dbReference>
<dbReference type="GO" id="GO:0016740">
    <property type="term" value="F:transferase activity"/>
    <property type="evidence" value="ECO:0007669"/>
    <property type="project" value="UniProtKB-KW"/>
</dbReference>
<gene>
    <name evidence="3" type="primary">fosB2</name>
    <name evidence="3" type="ORF">FF011L_25320</name>
</gene>